<protein>
    <submittedName>
        <fullName evidence="2">Uncharacterized protein</fullName>
    </submittedName>
</protein>
<evidence type="ECO:0000313" key="2">
    <source>
        <dbReference type="EMBL" id="HGQ54937.1"/>
    </source>
</evidence>
<keyword evidence="1" id="KW-1133">Transmembrane helix</keyword>
<keyword evidence="1" id="KW-0472">Membrane</keyword>
<keyword evidence="1" id="KW-0812">Transmembrane</keyword>
<evidence type="ECO:0000256" key="1">
    <source>
        <dbReference type="SAM" id="Phobius"/>
    </source>
</evidence>
<name>A0A7V4FE22_UNCW3</name>
<sequence>MGIFTYLFGLFLGIVFSWALCHAVLKTILIFYKNNPDLIYLYKKSIFVSQILFFGFFRELLAFLTSVRHNIFRFD</sequence>
<dbReference type="EMBL" id="DTBX01000018">
    <property type="protein sequence ID" value="HGQ54937.1"/>
    <property type="molecule type" value="Genomic_DNA"/>
</dbReference>
<comment type="caution">
    <text evidence="2">The sequence shown here is derived from an EMBL/GenBank/DDBJ whole genome shotgun (WGS) entry which is preliminary data.</text>
</comment>
<reference evidence="2" key="1">
    <citation type="journal article" date="2020" name="mSystems">
        <title>Genome- and Community-Level Interaction Insights into Carbon Utilization and Element Cycling Functions of Hydrothermarchaeota in Hydrothermal Sediment.</title>
        <authorList>
            <person name="Zhou Z."/>
            <person name="Liu Y."/>
            <person name="Xu W."/>
            <person name="Pan J."/>
            <person name="Luo Z.H."/>
            <person name="Li M."/>
        </authorList>
    </citation>
    <scope>NUCLEOTIDE SEQUENCE [LARGE SCALE GENOMIC DNA]</scope>
    <source>
        <strain evidence="2">SpSt-655</strain>
    </source>
</reference>
<gene>
    <name evidence="2" type="ORF">ENU28_00555</name>
</gene>
<dbReference type="AlphaFoldDB" id="A0A7V4FE22"/>
<organism evidence="2">
    <name type="scientific">candidate division WOR-3 bacterium</name>
    <dbReference type="NCBI Taxonomy" id="2052148"/>
    <lineage>
        <taxon>Bacteria</taxon>
        <taxon>Bacteria division WOR-3</taxon>
    </lineage>
</organism>
<feature type="transmembrane region" description="Helical" evidence="1">
    <location>
        <begin position="47"/>
        <end position="67"/>
    </location>
</feature>
<proteinExistence type="predicted"/>
<accession>A0A7V4FE22</accession>